<keyword evidence="2" id="KW-1185">Reference proteome</keyword>
<dbReference type="AlphaFoldDB" id="A0A9N9I4I0"/>
<gene>
    <name evidence="1" type="ORF">FMOSSE_LOCUS15003</name>
</gene>
<name>A0A9N9I4I0_FUNMO</name>
<organism evidence="1 2">
    <name type="scientific">Funneliformis mosseae</name>
    <name type="common">Endomycorrhizal fungus</name>
    <name type="synonym">Glomus mosseae</name>
    <dbReference type="NCBI Taxonomy" id="27381"/>
    <lineage>
        <taxon>Eukaryota</taxon>
        <taxon>Fungi</taxon>
        <taxon>Fungi incertae sedis</taxon>
        <taxon>Mucoromycota</taxon>
        <taxon>Glomeromycotina</taxon>
        <taxon>Glomeromycetes</taxon>
        <taxon>Glomerales</taxon>
        <taxon>Glomeraceae</taxon>
        <taxon>Funneliformis</taxon>
    </lineage>
</organism>
<reference evidence="1" key="1">
    <citation type="submission" date="2021-06" db="EMBL/GenBank/DDBJ databases">
        <authorList>
            <person name="Kallberg Y."/>
            <person name="Tangrot J."/>
            <person name="Rosling A."/>
        </authorList>
    </citation>
    <scope>NUCLEOTIDE SEQUENCE</scope>
    <source>
        <strain evidence="1">87-6 pot B 2015</strain>
    </source>
</reference>
<dbReference type="Proteomes" id="UP000789375">
    <property type="component" value="Unassembled WGS sequence"/>
</dbReference>
<comment type="caution">
    <text evidence="1">The sequence shown here is derived from an EMBL/GenBank/DDBJ whole genome shotgun (WGS) entry which is preliminary data.</text>
</comment>
<feature type="non-terminal residue" evidence="1">
    <location>
        <position position="92"/>
    </location>
</feature>
<sequence>IGALLRSAAQDTDNPFGAFYAALLRYLSVVSNHYCNISTFMPIRKLQSKESHFGNLASKSFKSSLNRTEYKKWVEARKSFKEHDELLSKDQL</sequence>
<protein>
    <submittedName>
        <fullName evidence="1">9867_t:CDS:1</fullName>
    </submittedName>
</protein>
<feature type="non-terminal residue" evidence="1">
    <location>
        <position position="1"/>
    </location>
</feature>
<proteinExistence type="predicted"/>
<evidence type="ECO:0000313" key="1">
    <source>
        <dbReference type="EMBL" id="CAG8721155.1"/>
    </source>
</evidence>
<evidence type="ECO:0000313" key="2">
    <source>
        <dbReference type="Proteomes" id="UP000789375"/>
    </source>
</evidence>
<accession>A0A9N9I4I0</accession>
<dbReference type="EMBL" id="CAJVPP010013482">
    <property type="protein sequence ID" value="CAG8721155.1"/>
    <property type="molecule type" value="Genomic_DNA"/>
</dbReference>